<keyword evidence="2" id="KW-1185">Reference proteome</keyword>
<proteinExistence type="predicted"/>
<evidence type="ECO:0000313" key="2">
    <source>
        <dbReference type="Proteomes" id="UP000244336"/>
    </source>
</evidence>
<protein>
    <submittedName>
        <fullName evidence="1">Uncharacterized protein</fullName>
    </submittedName>
</protein>
<gene>
    <name evidence="1" type="ORF">GQ55_9G589000</name>
</gene>
<accession>A0A2T7CGR4</accession>
<dbReference type="Proteomes" id="UP000244336">
    <property type="component" value="Chromosome 9"/>
</dbReference>
<dbReference type="Gramene" id="PUZ42520">
    <property type="protein sequence ID" value="PUZ42520"/>
    <property type="gene ID" value="GQ55_9G589000"/>
</dbReference>
<dbReference type="EMBL" id="CM009757">
    <property type="protein sequence ID" value="PUZ42520.1"/>
    <property type="molecule type" value="Genomic_DNA"/>
</dbReference>
<name>A0A2T7CGR4_9POAL</name>
<reference evidence="1 2" key="1">
    <citation type="submission" date="2018-04" db="EMBL/GenBank/DDBJ databases">
        <title>WGS assembly of Panicum hallii var. hallii HAL2.</title>
        <authorList>
            <person name="Lovell J."/>
            <person name="Jenkins J."/>
            <person name="Lowry D."/>
            <person name="Mamidi S."/>
            <person name="Sreedasyam A."/>
            <person name="Weng X."/>
            <person name="Barry K."/>
            <person name="Bonette J."/>
            <person name="Campitelli B."/>
            <person name="Daum C."/>
            <person name="Gordon S."/>
            <person name="Gould B."/>
            <person name="Lipzen A."/>
            <person name="MacQueen A."/>
            <person name="Palacio-Mejia J."/>
            <person name="Plott C."/>
            <person name="Shakirov E."/>
            <person name="Shu S."/>
            <person name="Yoshinaga Y."/>
            <person name="Zane M."/>
            <person name="Rokhsar D."/>
            <person name="Grimwood J."/>
            <person name="Schmutz J."/>
            <person name="Juenger T."/>
        </authorList>
    </citation>
    <scope>NUCLEOTIDE SEQUENCE [LARGE SCALE GENOMIC DNA]</scope>
    <source>
        <strain evidence="2">cv. HAL2</strain>
    </source>
</reference>
<dbReference type="AlphaFoldDB" id="A0A2T7CGR4"/>
<evidence type="ECO:0000313" key="1">
    <source>
        <dbReference type="EMBL" id="PUZ42520.1"/>
    </source>
</evidence>
<organism evidence="1 2">
    <name type="scientific">Panicum hallii var. hallii</name>
    <dbReference type="NCBI Taxonomy" id="1504633"/>
    <lineage>
        <taxon>Eukaryota</taxon>
        <taxon>Viridiplantae</taxon>
        <taxon>Streptophyta</taxon>
        <taxon>Embryophyta</taxon>
        <taxon>Tracheophyta</taxon>
        <taxon>Spermatophyta</taxon>
        <taxon>Magnoliopsida</taxon>
        <taxon>Liliopsida</taxon>
        <taxon>Poales</taxon>
        <taxon>Poaceae</taxon>
        <taxon>PACMAD clade</taxon>
        <taxon>Panicoideae</taxon>
        <taxon>Panicodae</taxon>
        <taxon>Paniceae</taxon>
        <taxon>Panicinae</taxon>
        <taxon>Panicum</taxon>
        <taxon>Panicum sect. Panicum</taxon>
    </lineage>
</organism>
<sequence>MHLPPAFRPSCVQAAVASHGRGQRRQQPGGRAPVRGFELFRRSTLGGAASLLCGPRCCRWQRRGEEAVCPPRASEPAARRPHAAPQRYGVSLSAWAAAAWASPKRNRLLPPPSLWERLYWQVASRELSLF</sequence>